<feature type="region of interest" description="Disordered" evidence="1">
    <location>
        <begin position="473"/>
        <end position="492"/>
    </location>
</feature>
<evidence type="ECO:0000313" key="3">
    <source>
        <dbReference type="WBParaSite" id="nRc.2.0.1.t46083-RA"/>
    </source>
</evidence>
<proteinExistence type="predicted"/>
<feature type="region of interest" description="Disordered" evidence="1">
    <location>
        <begin position="246"/>
        <end position="267"/>
    </location>
</feature>
<organism evidence="2 3">
    <name type="scientific">Romanomermis culicivorax</name>
    <name type="common">Nematode worm</name>
    <dbReference type="NCBI Taxonomy" id="13658"/>
    <lineage>
        <taxon>Eukaryota</taxon>
        <taxon>Metazoa</taxon>
        <taxon>Ecdysozoa</taxon>
        <taxon>Nematoda</taxon>
        <taxon>Enoplea</taxon>
        <taxon>Dorylaimia</taxon>
        <taxon>Mermithida</taxon>
        <taxon>Mermithoidea</taxon>
        <taxon>Mermithidae</taxon>
        <taxon>Romanomermis</taxon>
    </lineage>
</organism>
<dbReference type="AlphaFoldDB" id="A0A915L6E5"/>
<feature type="compositionally biased region" description="Acidic residues" evidence="1">
    <location>
        <begin position="414"/>
        <end position="430"/>
    </location>
</feature>
<accession>A0A915L6E5</accession>
<keyword evidence="2" id="KW-1185">Reference proteome</keyword>
<sequence>MNNNDSQLLIKLQSHAIKLSDFLRKISVKFFRSIFPPIYLCSIVDDCGRRRTDRESPKNLHENYTECLDEWADGRRKNDDGDGDEIFSWYGEENLHNLGENLLEFLRPVKSTIEKLADFRENLNNFKEQGDKNCKIDISRAVFCSLICQNSTKIRNRICISNAIKNKFEKSCSPMNFGGDIATISGQTEPEVLDDMADIRPIFKNIFQNSVVKNGPAISAAIFDYCGPLLVDERFQITNSSSFEENHPIRKKSIRRRAETSRSGSVDHREKTMFQVVSTISQDLDSIRKNWFIKLVNDSVKSLKSLTNVEYTSCSQEADISTKNASARYVAASTEIPISRTTANHIEEQRHTQNVDATSTTATVFAIFQASTPPQNSNIAQNPQNYVIEYNGGVEGSGSGELLNKSKHRKSIITDDDDYVDQQQNDDDDFSSGNRPLGENAIEREEYSSGDGQLPKIGGQQSPQDAIIEELLESSSSNDNLDDEDSVTSTFEPVLDVTPGIYAIQTVYQSS</sequence>
<feature type="compositionally biased region" description="Basic and acidic residues" evidence="1">
    <location>
        <begin position="256"/>
        <end position="267"/>
    </location>
</feature>
<feature type="region of interest" description="Disordered" evidence="1">
    <location>
        <begin position="413"/>
        <end position="440"/>
    </location>
</feature>
<feature type="region of interest" description="Disordered" evidence="1">
    <location>
        <begin position="446"/>
        <end position="465"/>
    </location>
</feature>
<reference evidence="3" key="1">
    <citation type="submission" date="2022-11" db="UniProtKB">
        <authorList>
            <consortium name="WormBaseParasite"/>
        </authorList>
    </citation>
    <scope>IDENTIFICATION</scope>
</reference>
<evidence type="ECO:0000313" key="2">
    <source>
        <dbReference type="Proteomes" id="UP000887565"/>
    </source>
</evidence>
<protein>
    <submittedName>
        <fullName evidence="3">Uncharacterized protein</fullName>
    </submittedName>
</protein>
<evidence type="ECO:0000256" key="1">
    <source>
        <dbReference type="SAM" id="MobiDB-lite"/>
    </source>
</evidence>
<name>A0A915L6E5_ROMCU</name>
<dbReference type="Proteomes" id="UP000887565">
    <property type="component" value="Unplaced"/>
</dbReference>
<dbReference type="WBParaSite" id="nRc.2.0.1.t46083-RA">
    <property type="protein sequence ID" value="nRc.2.0.1.t46083-RA"/>
    <property type="gene ID" value="nRc.2.0.1.g46083"/>
</dbReference>